<dbReference type="Pfam" id="PF13676">
    <property type="entry name" value="TIR_2"/>
    <property type="match status" value="1"/>
</dbReference>
<evidence type="ECO:0000259" key="13">
    <source>
        <dbReference type="PROSITE" id="PS50104"/>
    </source>
</evidence>
<evidence type="ECO:0000256" key="8">
    <source>
        <dbReference type="ARBA" id="ARBA00023136"/>
    </source>
</evidence>
<dbReference type="GO" id="GO:0007165">
    <property type="term" value="P:signal transduction"/>
    <property type="evidence" value="ECO:0007669"/>
    <property type="project" value="InterPro"/>
</dbReference>
<feature type="signal peptide" evidence="12">
    <location>
        <begin position="1"/>
        <end position="24"/>
    </location>
</feature>
<accession>A0A9P0HDS3</accession>
<dbReference type="InterPro" id="IPR003591">
    <property type="entry name" value="Leu-rich_rpt_typical-subtyp"/>
</dbReference>
<evidence type="ECO:0000313" key="15">
    <source>
        <dbReference type="Proteomes" id="UP001152798"/>
    </source>
</evidence>
<dbReference type="SMART" id="SM00082">
    <property type="entry name" value="LRRCT"/>
    <property type="match status" value="2"/>
</dbReference>
<dbReference type="InterPro" id="IPR000483">
    <property type="entry name" value="Cys-rich_flank_reg_C"/>
</dbReference>
<dbReference type="SMART" id="SM00369">
    <property type="entry name" value="LRR_TYP"/>
    <property type="match status" value="14"/>
</dbReference>
<dbReference type="PROSITE" id="PS51450">
    <property type="entry name" value="LRR"/>
    <property type="match status" value="3"/>
</dbReference>
<feature type="domain" description="TIR" evidence="13">
    <location>
        <begin position="855"/>
        <end position="991"/>
    </location>
</feature>
<dbReference type="SUPFAM" id="SSF52058">
    <property type="entry name" value="L domain-like"/>
    <property type="match status" value="1"/>
</dbReference>
<evidence type="ECO:0000256" key="12">
    <source>
        <dbReference type="SAM" id="SignalP"/>
    </source>
</evidence>
<dbReference type="InterPro" id="IPR026906">
    <property type="entry name" value="LRR_5"/>
</dbReference>
<sequence length="995" mass="113927">MSKLRMLATLLVGVLWFQSQEVLTEFQCPGTPADCACSRGMKGDFELLCPKTSNQPTLIANFLPNQYMELQCMDMKEWEDLRLVSGLKIGPVNHFIIKLCPLPGISFKELMATVGINSTKILQIQSHSNLSDTLTSRHLEGLHDLDRLNLHSNALTKLPEDLFKDVENLKWLDLKNNNVQLPKGIFRYVPKLEVLELGSNNMNYLEPGIFRNLTKLRLLNLWGNKLQNLSRSVFSDVPNLESLDLNSNGLTTLPPDIFADLIKLQKVNLYANNFQTLPQSLFRNTPNLEQIQIHNNRRTLKTLPSGFLANLTKLKELNLKDSNLSSLPEDLLWGCISLDNITLKKNLLTQLPDKIFKDIKSVTMIDLSNNRLNYLPESLLSSQHKLKKLDMSHNKLTNISQGLFSSLYVLEELKLADNEIKFIHPEAFAVLQGLKTINLSYNKLSVLHREFADEELGSNSIFQTCVKLEVVDLSYNELSTIYSDWRVSMVNLQHLDLSYNDFTNLTIYDLQFKSGNLKIDLSSNKIHMVYIKEAEKLAKSLYQTNSTAINYSINVILTGNPFVCDCNAYHLVAYFKNQLEAFVYQFWKFGDAHLSCDSPEELKGTQFKDLDLGQLTCPAELPLENNDCPKNCSCKYWSSDTTLYINCSYRGLTNIPPSLPTSIQLEERMDVNHTELDLRGNKITFLPNRLGNGYSRATKIYLSYNNLTSINLTSFSDKLQVIEIDNNNLTRMDEDSLIVLAKSKHIKTVSLQNNPWICDCQSTLFLLYTQANKEKITNLNNLKCSNGIPFSELTATELCRTMTTDIITLSVTLVFICLLVGSFIGFFYQMEIKVWLYANKLCRFFGPEEELDKDKLYDAFVSYSHQDEKFVLEDLVPGLENSPRNFKLCLHYRDWVVGEFIPHQIARSVEESRRTIIVLSPNFLKSVWGRMEFRTAHSQALSEGRARVIIILYDDIGPTANLDPELKAYLSMNTYVKWGDPWFWEKLRYVLPRPP</sequence>
<keyword evidence="9" id="KW-0675">Receptor</keyword>
<protein>
    <recommendedName>
        <fullName evidence="13">TIR domain-containing protein</fullName>
    </recommendedName>
</protein>
<keyword evidence="4 11" id="KW-0812">Transmembrane</keyword>
<keyword evidence="8 11" id="KW-0472">Membrane</keyword>
<organism evidence="14 15">
    <name type="scientific">Nezara viridula</name>
    <name type="common">Southern green stink bug</name>
    <name type="synonym">Cimex viridulus</name>
    <dbReference type="NCBI Taxonomy" id="85310"/>
    <lineage>
        <taxon>Eukaryota</taxon>
        <taxon>Metazoa</taxon>
        <taxon>Ecdysozoa</taxon>
        <taxon>Arthropoda</taxon>
        <taxon>Hexapoda</taxon>
        <taxon>Insecta</taxon>
        <taxon>Pterygota</taxon>
        <taxon>Neoptera</taxon>
        <taxon>Paraneoptera</taxon>
        <taxon>Hemiptera</taxon>
        <taxon>Heteroptera</taxon>
        <taxon>Panheteroptera</taxon>
        <taxon>Pentatomomorpha</taxon>
        <taxon>Pentatomoidea</taxon>
        <taxon>Pentatomidae</taxon>
        <taxon>Pentatominae</taxon>
        <taxon>Nezara</taxon>
    </lineage>
</organism>
<dbReference type="InterPro" id="IPR000157">
    <property type="entry name" value="TIR_dom"/>
</dbReference>
<dbReference type="SMART" id="SM00013">
    <property type="entry name" value="LRRNT"/>
    <property type="match status" value="1"/>
</dbReference>
<dbReference type="OrthoDB" id="1421090at2759"/>
<keyword evidence="6" id="KW-0677">Repeat</keyword>
<evidence type="ECO:0000256" key="6">
    <source>
        <dbReference type="ARBA" id="ARBA00022737"/>
    </source>
</evidence>
<keyword evidence="7 11" id="KW-1133">Transmembrane helix</keyword>
<dbReference type="SUPFAM" id="SSF52047">
    <property type="entry name" value="RNI-like"/>
    <property type="match status" value="1"/>
</dbReference>
<dbReference type="EMBL" id="OV725080">
    <property type="protein sequence ID" value="CAH1400485.1"/>
    <property type="molecule type" value="Genomic_DNA"/>
</dbReference>
<dbReference type="InterPro" id="IPR032675">
    <property type="entry name" value="LRR_dom_sf"/>
</dbReference>
<dbReference type="Pfam" id="PF13855">
    <property type="entry name" value="LRR_8"/>
    <property type="match status" value="3"/>
</dbReference>
<evidence type="ECO:0000256" key="2">
    <source>
        <dbReference type="ARBA" id="ARBA00009634"/>
    </source>
</evidence>
<evidence type="ECO:0000256" key="4">
    <source>
        <dbReference type="ARBA" id="ARBA00022692"/>
    </source>
</evidence>
<dbReference type="InterPro" id="IPR001611">
    <property type="entry name" value="Leu-rich_rpt"/>
</dbReference>
<dbReference type="Proteomes" id="UP001152798">
    <property type="component" value="Chromosome 4"/>
</dbReference>
<dbReference type="GO" id="GO:0038023">
    <property type="term" value="F:signaling receptor activity"/>
    <property type="evidence" value="ECO:0007669"/>
    <property type="project" value="TreeGrafter"/>
</dbReference>
<dbReference type="Gene3D" id="3.40.50.10140">
    <property type="entry name" value="Toll/interleukin-1 receptor homology (TIR) domain"/>
    <property type="match status" value="1"/>
</dbReference>
<dbReference type="PRINTS" id="PR00019">
    <property type="entry name" value="LEURICHRPT"/>
</dbReference>
<keyword evidence="5 12" id="KW-0732">Signal</keyword>
<proteinExistence type="inferred from homology"/>
<name>A0A9P0HDS3_NEZVI</name>
<feature type="transmembrane region" description="Helical" evidence="11">
    <location>
        <begin position="806"/>
        <end position="828"/>
    </location>
</feature>
<dbReference type="PROSITE" id="PS50104">
    <property type="entry name" value="TIR"/>
    <property type="match status" value="1"/>
</dbReference>
<dbReference type="SMART" id="SM00255">
    <property type="entry name" value="TIR"/>
    <property type="match status" value="1"/>
</dbReference>
<dbReference type="InterPro" id="IPR035897">
    <property type="entry name" value="Toll_tir_struct_dom_sf"/>
</dbReference>
<gene>
    <name evidence="14" type="ORF">NEZAVI_LOCUS9715</name>
</gene>
<dbReference type="AlphaFoldDB" id="A0A9P0HDS3"/>
<reference evidence="14" key="1">
    <citation type="submission" date="2022-01" db="EMBL/GenBank/DDBJ databases">
        <authorList>
            <person name="King R."/>
        </authorList>
    </citation>
    <scope>NUCLEOTIDE SEQUENCE</scope>
</reference>
<dbReference type="GO" id="GO:0005886">
    <property type="term" value="C:plasma membrane"/>
    <property type="evidence" value="ECO:0007669"/>
    <property type="project" value="TreeGrafter"/>
</dbReference>
<evidence type="ECO:0000256" key="3">
    <source>
        <dbReference type="ARBA" id="ARBA00022614"/>
    </source>
</evidence>
<evidence type="ECO:0000256" key="5">
    <source>
        <dbReference type="ARBA" id="ARBA00022729"/>
    </source>
</evidence>
<dbReference type="SUPFAM" id="SSF52200">
    <property type="entry name" value="Toll/Interleukin receptor TIR domain"/>
    <property type="match status" value="1"/>
</dbReference>
<evidence type="ECO:0000256" key="1">
    <source>
        <dbReference type="ARBA" id="ARBA00004479"/>
    </source>
</evidence>
<evidence type="ECO:0000256" key="9">
    <source>
        <dbReference type="ARBA" id="ARBA00023170"/>
    </source>
</evidence>
<comment type="subcellular location">
    <subcellularLocation>
        <location evidence="1">Membrane</location>
        <topology evidence="1">Single-pass type I membrane protein</topology>
    </subcellularLocation>
</comment>
<feature type="chain" id="PRO_5040470379" description="TIR domain-containing protein" evidence="12">
    <location>
        <begin position="25"/>
        <end position="995"/>
    </location>
</feature>
<keyword evidence="3" id="KW-0433">Leucine-rich repeat</keyword>
<evidence type="ECO:0000256" key="11">
    <source>
        <dbReference type="SAM" id="Phobius"/>
    </source>
</evidence>
<keyword evidence="15" id="KW-1185">Reference proteome</keyword>
<dbReference type="PANTHER" id="PTHR24365:SF541">
    <property type="entry name" value="PROTEIN TOLL-RELATED"/>
    <property type="match status" value="1"/>
</dbReference>
<dbReference type="InterPro" id="IPR000372">
    <property type="entry name" value="LRRNT"/>
</dbReference>
<evidence type="ECO:0000256" key="7">
    <source>
        <dbReference type="ARBA" id="ARBA00022989"/>
    </source>
</evidence>
<dbReference type="Pfam" id="PF13306">
    <property type="entry name" value="LRR_5"/>
    <property type="match status" value="1"/>
</dbReference>
<comment type="similarity">
    <text evidence="2">Belongs to the Toll-like receptor family.</text>
</comment>
<dbReference type="FunFam" id="3.80.10.10:FF:001164">
    <property type="entry name" value="GH01279p"/>
    <property type="match status" value="2"/>
</dbReference>
<dbReference type="PRINTS" id="PR01537">
    <property type="entry name" value="INTRLKN1R1F"/>
</dbReference>
<dbReference type="FunFam" id="3.40.50.10140:FF:000020">
    <property type="entry name" value="Blast:Protein toll"/>
    <property type="match status" value="1"/>
</dbReference>
<evidence type="ECO:0000313" key="14">
    <source>
        <dbReference type="EMBL" id="CAH1400485.1"/>
    </source>
</evidence>
<evidence type="ECO:0000256" key="10">
    <source>
        <dbReference type="ARBA" id="ARBA00023180"/>
    </source>
</evidence>
<dbReference type="Gene3D" id="3.80.10.10">
    <property type="entry name" value="Ribonuclease Inhibitor"/>
    <property type="match status" value="3"/>
</dbReference>
<dbReference type="PANTHER" id="PTHR24365">
    <property type="entry name" value="TOLL-LIKE RECEPTOR"/>
    <property type="match status" value="1"/>
</dbReference>
<keyword evidence="10" id="KW-0325">Glycoprotein</keyword>